<protein>
    <submittedName>
        <fullName evidence="9 10">PR domain zinc finger protein 10-like</fullName>
    </submittedName>
</protein>
<dbReference type="KEGG" id="sliu:111348133"/>
<gene>
    <name evidence="9 10" type="primary">LOC111348133</name>
</gene>
<dbReference type="PANTHER" id="PTHR24408:SF58">
    <property type="entry name" value="TRANSCRIPTION FACTOR (TFIIIA), PUTATIVE (AFU_ORTHOLOGUE AFUA_1G05150)-RELATED"/>
    <property type="match status" value="1"/>
</dbReference>
<dbReference type="GeneID" id="111348133"/>
<dbReference type="SMART" id="SM00355">
    <property type="entry name" value="ZnF_C2H2"/>
    <property type="match status" value="6"/>
</dbReference>
<dbReference type="Gene3D" id="3.30.160.60">
    <property type="entry name" value="Classic Zinc Finger"/>
    <property type="match status" value="2"/>
</dbReference>
<feature type="domain" description="C2H2-type" evidence="7">
    <location>
        <begin position="566"/>
        <end position="589"/>
    </location>
</feature>
<sequence>MAEMNNADPQVPSGPTHLYLLQMDSSINLSLNEQVLPLHLLDNSLEYGHKQYLLPIPLKQKETSDQLEVLIDSSQGQAKIMGVIDRTYKGAQNLLPICDDQLQIASALGGSSNLALKTDHLPDLQGTPLDLSIEETELNNKVCGFDDKVHKTVNNYVHIFDRVVPPRAYAVLPPILQVQRRHIISTRRSLPACARFGPVQGIRNTISQSEAVELVLNATSNKIPLFLVRDTDGNIIHIDTADKDKSNWIGLLPLGDQNSANVWLYEENQELYAITTETVPLRKPLKLGYSKQYADDYGLIGPTKEIRKDTQVEKTWWCYECQRTLPSEKQLKSHTETYHKDGALLARRRYRCRHCTRTFSRLFALRRHILVHCPVKLEKRNKVTNQDTKNDAPQININISINSEDNRIPSDESFQNYSNGLDFSTNLFDTDRISSLDISGNTRSDNDFNPYAIGYKDDNDLTSDLDFSSKLENQRTAKEKSPQPEEQIIVPCAYCNEIIVKGNRRQHISKCPARVMTCECKKVFRNVKQFKEHIWSQHSNEKPVQNESDNNVPDAPETKTDGPPLYKCEQCQHTFKRRGMLVNHLWKIHNMISARVPLERRVRHYPCGTCTKLYRTAAKRDRHVQLHHPGAAKFRVEALDGGTRVCEPAMCSECPRQYVTRAKLLQHQRAHHPYLIPPPTTRKGKSLLMEQVI</sequence>
<dbReference type="PANTHER" id="PTHR24408">
    <property type="entry name" value="ZINC FINGER PROTEIN"/>
    <property type="match status" value="1"/>
</dbReference>
<evidence type="ECO:0000313" key="10">
    <source>
        <dbReference type="RefSeq" id="XP_022814409.1"/>
    </source>
</evidence>
<keyword evidence="1" id="KW-0479">Metal-binding</keyword>
<dbReference type="InterPro" id="IPR001214">
    <property type="entry name" value="SET_dom"/>
</dbReference>
<dbReference type="OrthoDB" id="3535323at2759"/>
<evidence type="ECO:0000259" key="7">
    <source>
        <dbReference type="PROSITE" id="PS50157"/>
    </source>
</evidence>
<feature type="domain" description="C2H2-type" evidence="7">
    <location>
        <begin position="350"/>
        <end position="377"/>
    </location>
</feature>
<dbReference type="Pfam" id="PF00096">
    <property type="entry name" value="zf-C2H2"/>
    <property type="match status" value="1"/>
</dbReference>
<dbReference type="Pfam" id="PF12874">
    <property type="entry name" value="zf-met"/>
    <property type="match status" value="1"/>
</dbReference>
<dbReference type="Gene3D" id="3.30.40.10">
    <property type="entry name" value="Zinc/RING finger domain, C3HC4 (zinc finger)"/>
    <property type="match status" value="1"/>
</dbReference>
<keyword evidence="4" id="KW-0862">Zinc</keyword>
<dbReference type="SUPFAM" id="SSF57667">
    <property type="entry name" value="beta-beta-alpha zinc fingers"/>
    <property type="match status" value="1"/>
</dbReference>
<feature type="region of interest" description="Disordered" evidence="6">
    <location>
        <begin position="536"/>
        <end position="560"/>
    </location>
</feature>
<dbReference type="GO" id="GO:0008276">
    <property type="term" value="F:protein methyltransferase activity"/>
    <property type="evidence" value="ECO:0007669"/>
    <property type="project" value="UniProtKB-ARBA"/>
</dbReference>
<dbReference type="Proteomes" id="UP000301870">
    <property type="component" value="Chromosome 7"/>
</dbReference>
<dbReference type="GO" id="GO:0043565">
    <property type="term" value="F:sequence-specific DNA binding"/>
    <property type="evidence" value="ECO:0007669"/>
    <property type="project" value="TreeGrafter"/>
</dbReference>
<feature type="compositionally biased region" description="Polar residues" evidence="6">
    <location>
        <begin position="542"/>
        <end position="551"/>
    </location>
</feature>
<dbReference type="PROSITE" id="PS00028">
    <property type="entry name" value="ZINC_FINGER_C2H2_1"/>
    <property type="match status" value="3"/>
</dbReference>
<feature type="domain" description="C2H2-type" evidence="7">
    <location>
        <begin position="649"/>
        <end position="671"/>
    </location>
</feature>
<dbReference type="GO" id="GO:0000981">
    <property type="term" value="F:DNA-binding transcription factor activity, RNA polymerase II-specific"/>
    <property type="evidence" value="ECO:0007669"/>
    <property type="project" value="TreeGrafter"/>
</dbReference>
<dbReference type="GO" id="GO:0008757">
    <property type="term" value="F:S-adenosylmethionine-dependent methyltransferase activity"/>
    <property type="evidence" value="ECO:0007669"/>
    <property type="project" value="UniProtKB-ARBA"/>
</dbReference>
<evidence type="ECO:0000313" key="9">
    <source>
        <dbReference type="RefSeq" id="XP_022814408.1"/>
    </source>
</evidence>
<keyword evidence="8" id="KW-1185">Reference proteome</keyword>
<organism evidence="8 9">
    <name type="scientific">Spodoptera litura</name>
    <name type="common">Asian cotton leafworm</name>
    <dbReference type="NCBI Taxonomy" id="69820"/>
    <lineage>
        <taxon>Eukaryota</taxon>
        <taxon>Metazoa</taxon>
        <taxon>Ecdysozoa</taxon>
        <taxon>Arthropoda</taxon>
        <taxon>Hexapoda</taxon>
        <taxon>Insecta</taxon>
        <taxon>Pterygota</taxon>
        <taxon>Neoptera</taxon>
        <taxon>Endopterygota</taxon>
        <taxon>Lepidoptera</taxon>
        <taxon>Glossata</taxon>
        <taxon>Ditrysia</taxon>
        <taxon>Noctuoidea</taxon>
        <taxon>Noctuidae</taxon>
        <taxon>Amphipyrinae</taxon>
        <taxon>Spodoptera</taxon>
    </lineage>
</organism>
<dbReference type="RefSeq" id="XP_022814409.1">
    <property type="nucleotide sequence ID" value="XM_022958641.1"/>
</dbReference>
<evidence type="ECO:0000256" key="5">
    <source>
        <dbReference type="PROSITE-ProRule" id="PRU00042"/>
    </source>
</evidence>
<dbReference type="AlphaFoldDB" id="A0A9J7IHB0"/>
<evidence type="ECO:0000256" key="4">
    <source>
        <dbReference type="ARBA" id="ARBA00022833"/>
    </source>
</evidence>
<keyword evidence="2" id="KW-0677">Repeat</keyword>
<evidence type="ECO:0000256" key="2">
    <source>
        <dbReference type="ARBA" id="ARBA00022737"/>
    </source>
</evidence>
<dbReference type="InterPro" id="IPR013083">
    <property type="entry name" value="Znf_RING/FYVE/PHD"/>
</dbReference>
<dbReference type="GO" id="GO:0005634">
    <property type="term" value="C:nucleus"/>
    <property type="evidence" value="ECO:0007669"/>
    <property type="project" value="TreeGrafter"/>
</dbReference>
<keyword evidence="3 5" id="KW-0863">Zinc-finger</keyword>
<dbReference type="InterPro" id="IPR046341">
    <property type="entry name" value="SET_dom_sf"/>
</dbReference>
<dbReference type="PROSITE" id="PS50157">
    <property type="entry name" value="ZINC_FINGER_C2H2_2"/>
    <property type="match status" value="4"/>
</dbReference>
<dbReference type="InterPro" id="IPR013087">
    <property type="entry name" value="Znf_C2H2_type"/>
</dbReference>
<evidence type="ECO:0000256" key="6">
    <source>
        <dbReference type="SAM" id="MobiDB-lite"/>
    </source>
</evidence>
<evidence type="ECO:0000256" key="1">
    <source>
        <dbReference type="ARBA" id="ARBA00022723"/>
    </source>
</evidence>
<dbReference type="GO" id="GO:0008170">
    <property type="term" value="F:N-methyltransferase activity"/>
    <property type="evidence" value="ECO:0007669"/>
    <property type="project" value="UniProtKB-ARBA"/>
</dbReference>
<dbReference type="Gene3D" id="2.170.270.10">
    <property type="entry name" value="SET domain"/>
    <property type="match status" value="1"/>
</dbReference>
<dbReference type="GO" id="GO:0008270">
    <property type="term" value="F:zinc ion binding"/>
    <property type="evidence" value="ECO:0007669"/>
    <property type="project" value="UniProtKB-KW"/>
</dbReference>
<name>A0A9J7IHB0_SPOLT</name>
<evidence type="ECO:0000313" key="8">
    <source>
        <dbReference type="Proteomes" id="UP000301870"/>
    </source>
</evidence>
<reference evidence="9 10" key="1">
    <citation type="submission" date="2025-04" db="UniProtKB">
        <authorList>
            <consortium name="RefSeq"/>
        </authorList>
    </citation>
    <scope>IDENTIFICATION</scope>
    <source>
        <strain evidence="9 10">Ishihara</strain>
        <tissue evidence="9 10">Whole body</tissue>
    </source>
</reference>
<evidence type="ECO:0000256" key="3">
    <source>
        <dbReference type="ARBA" id="ARBA00022771"/>
    </source>
</evidence>
<proteinExistence type="predicted"/>
<dbReference type="Pfam" id="PF21549">
    <property type="entry name" value="PRDM2_PR"/>
    <property type="match status" value="1"/>
</dbReference>
<feature type="domain" description="C2H2-type" evidence="7">
    <location>
        <begin position="509"/>
        <end position="543"/>
    </location>
</feature>
<dbReference type="InterPro" id="IPR036236">
    <property type="entry name" value="Znf_C2H2_sf"/>
</dbReference>
<dbReference type="RefSeq" id="XP_022814408.1">
    <property type="nucleotide sequence ID" value="XM_022958640.1"/>
</dbReference>
<accession>A0A9J7IHB0</accession>